<comment type="similarity">
    <text evidence="2">Belongs to the TPX2 family.</text>
</comment>
<feature type="region of interest" description="Disordered" evidence="6">
    <location>
        <begin position="413"/>
        <end position="499"/>
    </location>
</feature>
<evidence type="ECO:0000313" key="9">
    <source>
        <dbReference type="EMBL" id="RZB59866.1"/>
    </source>
</evidence>
<name>A0A0B2PN79_GLYSO</name>
<evidence type="ECO:0000256" key="3">
    <source>
        <dbReference type="ARBA" id="ARBA00022490"/>
    </source>
</evidence>
<feature type="region of interest" description="Disordered" evidence="6">
    <location>
        <begin position="304"/>
        <end position="362"/>
    </location>
</feature>
<keyword evidence="4" id="KW-0493">Microtubule</keyword>
<keyword evidence="10" id="KW-1185">Reference proteome</keyword>
<feature type="compositionally biased region" description="Polar residues" evidence="6">
    <location>
        <begin position="237"/>
        <end position="249"/>
    </location>
</feature>
<dbReference type="PANTHER" id="PTHR47067">
    <property type="entry name" value="TPX2 (TARGETING PROTEIN FOR XKLP2) PROTEIN FAMILY-RELATED"/>
    <property type="match status" value="1"/>
</dbReference>
<dbReference type="AlphaFoldDB" id="A0A0B2PN79"/>
<feature type="region of interest" description="Disordered" evidence="6">
    <location>
        <begin position="377"/>
        <end position="396"/>
    </location>
</feature>
<dbReference type="EMBL" id="QZWG01000016">
    <property type="protein sequence ID" value="RZB59866.1"/>
    <property type="molecule type" value="Genomic_DNA"/>
</dbReference>
<organism evidence="8">
    <name type="scientific">Glycine soja</name>
    <name type="common">Wild soybean</name>
    <dbReference type="NCBI Taxonomy" id="3848"/>
    <lineage>
        <taxon>Eukaryota</taxon>
        <taxon>Viridiplantae</taxon>
        <taxon>Streptophyta</taxon>
        <taxon>Embryophyta</taxon>
        <taxon>Tracheophyta</taxon>
        <taxon>Spermatophyta</taxon>
        <taxon>Magnoliopsida</taxon>
        <taxon>eudicotyledons</taxon>
        <taxon>Gunneridae</taxon>
        <taxon>Pentapetalae</taxon>
        <taxon>rosids</taxon>
        <taxon>fabids</taxon>
        <taxon>Fabales</taxon>
        <taxon>Fabaceae</taxon>
        <taxon>Papilionoideae</taxon>
        <taxon>50 kb inversion clade</taxon>
        <taxon>NPAAA clade</taxon>
        <taxon>indigoferoid/millettioid clade</taxon>
        <taxon>Phaseoleae</taxon>
        <taxon>Glycine</taxon>
        <taxon>Glycine subgen. Soja</taxon>
    </lineage>
</organism>
<evidence type="ECO:0000259" key="7">
    <source>
        <dbReference type="Pfam" id="PF06886"/>
    </source>
</evidence>
<feature type="domain" description="TPX2 C-terminal" evidence="7">
    <location>
        <begin position="358"/>
        <end position="429"/>
    </location>
</feature>
<keyword evidence="5" id="KW-0206">Cytoskeleton</keyword>
<feature type="compositionally biased region" description="Polar residues" evidence="6">
    <location>
        <begin position="258"/>
        <end position="267"/>
    </location>
</feature>
<evidence type="ECO:0000256" key="4">
    <source>
        <dbReference type="ARBA" id="ARBA00022701"/>
    </source>
</evidence>
<accession>A0A0B2PN79</accession>
<feature type="compositionally biased region" description="Basic and acidic residues" evidence="6">
    <location>
        <begin position="490"/>
        <end position="499"/>
    </location>
</feature>
<dbReference type="GO" id="GO:0005874">
    <property type="term" value="C:microtubule"/>
    <property type="evidence" value="ECO:0007669"/>
    <property type="project" value="UniProtKB-KW"/>
</dbReference>
<dbReference type="PANTHER" id="PTHR47067:SF7">
    <property type="entry name" value="TPX2 (TARGETING PROTEIN FOR XKLP2) PROTEIN FAMILY"/>
    <property type="match status" value="1"/>
</dbReference>
<dbReference type="Proteomes" id="UP000289340">
    <property type="component" value="Chromosome 16"/>
</dbReference>
<proteinExistence type="inferred from homology"/>
<dbReference type="Proteomes" id="UP000053555">
    <property type="component" value="Unassembled WGS sequence"/>
</dbReference>
<dbReference type="Pfam" id="PF06886">
    <property type="entry name" value="TPX2"/>
    <property type="match status" value="1"/>
</dbReference>
<feature type="compositionally biased region" description="Polar residues" evidence="6">
    <location>
        <begin position="149"/>
        <end position="163"/>
    </location>
</feature>
<feature type="compositionally biased region" description="Polar residues" evidence="6">
    <location>
        <begin position="461"/>
        <end position="489"/>
    </location>
</feature>
<keyword evidence="3" id="KW-0963">Cytoplasm</keyword>
<evidence type="ECO:0000256" key="1">
    <source>
        <dbReference type="ARBA" id="ARBA00004245"/>
    </source>
</evidence>
<dbReference type="Gramene" id="XM_028350950.1">
    <property type="protein sequence ID" value="XP_028206751.1"/>
    <property type="gene ID" value="LOC114390244"/>
</dbReference>
<evidence type="ECO:0000313" key="8">
    <source>
        <dbReference type="EMBL" id="KHN10861.1"/>
    </source>
</evidence>
<protein>
    <submittedName>
        <fullName evidence="9">Protein WVD2-like 7</fullName>
    </submittedName>
</protein>
<gene>
    <name evidence="9" type="ORF">D0Y65_042876</name>
    <name evidence="8" type="ORF">glysoja_027474</name>
</gene>
<comment type="subcellular location">
    <subcellularLocation>
        <location evidence="1">Cytoplasm</location>
        <location evidence="1">Cytoskeleton</location>
    </subcellularLocation>
</comment>
<dbReference type="EMBL" id="KN664134">
    <property type="protein sequence ID" value="KHN10861.1"/>
    <property type="molecule type" value="Genomic_DNA"/>
</dbReference>
<reference evidence="8" key="1">
    <citation type="submission" date="2014-07" db="EMBL/GenBank/DDBJ databases">
        <title>Identification of a novel salt tolerance gene in wild soybean by whole-genome sequencing.</title>
        <authorList>
            <person name="Lam H.-M."/>
            <person name="Qi X."/>
            <person name="Li M.-W."/>
            <person name="Liu X."/>
            <person name="Xie M."/>
            <person name="Ni M."/>
            <person name="Xu X."/>
        </authorList>
    </citation>
    <scope>NUCLEOTIDE SEQUENCE [LARGE SCALE GENOMIC DNA]</scope>
    <source>
        <tissue evidence="8">Root</tissue>
    </source>
</reference>
<sequence>MYVAEKLNKGDSSACLMQQQPFCYASGFPKEANKSNPNNALGQSVSFGRFMPESLAWEKWSTFSHNRYVEEAERFTRPGSVAQKKAFFEAHYMKLAAQKAAALLEQANSASQTQQEQEEAIVDNTHNLNMTSPKSKLVLLEENAQVFNSEPDATTYNSNSNTDAALPQSDMLGGAQPLIDHQAFVVKLQNQLGKVDNYKEPSEEGTNFDQNILQSTGKKKQAVSSFKLLKVIGTPKFNSTPVKSKTPSHSSKDGIATPMSNNPALTSSKKEGSTSKLPHMSLNFTLVREINKLTVSLVRKFGSTGVGASSSKASKDSSTLIKTTTKASKNESQKHSSFTPLTEAQRSKRKTPIISSPFRLSTEERASIRKKKLEKVCNASESQKVQPHTKFKEKAETKIRKLSQRICFKAGSSPDFYQDREASQKDRLTPPESPKEGRKPTLSVVESKSSLPRNRPFQGKNCGTMTLPRTSNSSMITTHENTSPNIQHRNPNDRNYKQF</sequence>
<feature type="compositionally biased region" description="Basic and acidic residues" evidence="6">
    <location>
        <begin position="417"/>
        <end position="439"/>
    </location>
</feature>
<feature type="region of interest" description="Disordered" evidence="6">
    <location>
        <begin position="149"/>
        <end position="168"/>
    </location>
</feature>
<feature type="compositionally biased region" description="Low complexity" evidence="6">
    <location>
        <begin position="306"/>
        <end position="319"/>
    </location>
</feature>
<reference evidence="9 10" key="2">
    <citation type="submission" date="2018-09" db="EMBL/GenBank/DDBJ databases">
        <title>A high-quality reference genome of wild soybean provides a powerful tool to mine soybean genomes.</title>
        <authorList>
            <person name="Xie M."/>
            <person name="Chung C.Y.L."/>
            <person name="Li M.-W."/>
            <person name="Wong F.-L."/>
            <person name="Chan T.-F."/>
            <person name="Lam H.-M."/>
        </authorList>
    </citation>
    <scope>NUCLEOTIDE SEQUENCE [LARGE SCALE GENOMIC DNA]</scope>
    <source>
        <strain evidence="10">cv. W05</strain>
        <tissue evidence="9">Hypocotyl of etiolated seedlings</tissue>
    </source>
</reference>
<feature type="region of interest" description="Disordered" evidence="6">
    <location>
        <begin position="237"/>
        <end position="276"/>
    </location>
</feature>
<dbReference type="InterPro" id="IPR027329">
    <property type="entry name" value="TPX2_C"/>
</dbReference>
<feature type="compositionally biased region" description="Polar residues" evidence="6">
    <location>
        <begin position="335"/>
        <end position="344"/>
    </location>
</feature>
<evidence type="ECO:0000313" key="10">
    <source>
        <dbReference type="Proteomes" id="UP000289340"/>
    </source>
</evidence>
<dbReference type="InterPro" id="IPR044216">
    <property type="entry name" value="WDL7"/>
</dbReference>
<evidence type="ECO:0000256" key="2">
    <source>
        <dbReference type="ARBA" id="ARBA00005885"/>
    </source>
</evidence>
<evidence type="ECO:0000256" key="5">
    <source>
        <dbReference type="ARBA" id="ARBA00023212"/>
    </source>
</evidence>
<evidence type="ECO:0000256" key="6">
    <source>
        <dbReference type="SAM" id="MobiDB-lite"/>
    </source>
</evidence>